<name>A0A2H0UDB2_9BACT</name>
<dbReference type="EMBL" id="PFBI01000006">
    <property type="protein sequence ID" value="PIR84399.1"/>
    <property type="molecule type" value="Genomic_DNA"/>
</dbReference>
<evidence type="ECO:0000313" key="3">
    <source>
        <dbReference type="Proteomes" id="UP000229344"/>
    </source>
</evidence>
<keyword evidence="1" id="KW-0812">Transmembrane</keyword>
<keyword evidence="1" id="KW-0472">Membrane</keyword>
<evidence type="ECO:0000256" key="1">
    <source>
        <dbReference type="SAM" id="Phobius"/>
    </source>
</evidence>
<proteinExistence type="predicted"/>
<reference evidence="3" key="1">
    <citation type="submission" date="2017-09" db="EMBL/GenBank/DDBJ databases">
        <title>Depth-based differentiation of microbial function through sediment-hosted aquifers and enrichment of novel symbionts in the deep terrestrial subsurface.</title>
        <authorList>
            <person name="Probst A.J."/>
            <person name="Ladd B."/>
            <person name="Jarett J.K."/>
            <person name="Geller-Mcgrath D.E."/>
            <person name="Sieber C.M.K."/>
            <person name="Emerson J.B."/>
            <person name="Anantharaman K."/>
            <person name="Thomas B.C."/>
            <person name="Malmstrom R."/>
            <person name="Stieglmeier M."/>
            <person name="Klingl A."/>
            <person name="Woyke T."/>
            <person name="Ryan C.M."/>
            <person name="Banfield J.F."/>
        </authorList>
    </citation>
    <scope>NUCLEOTIDE SEQUENCE [LARGE SCALE GENOMIC DNA]</scope>
</reference>
<sequence>MVPDDNDIIYQTRGLDIVGIVERVTAFFRGDTLSSAGGFSSFLTFLGHFWQVYSIIAIALALLFFAGFIYAKIRYGQLGEILDAQIEEGEKRWDELHGGGSKTGTNVRWQEVMTHVASQNPNDWRLAIIEADILLEDTLEGAGFPGATIGEKLKSANPTSFTTLQDAWDAHKIRNQIAHSGSDFVLTQRIAQEAIIKYERVFKEFGIL</sequence>
<keyword evidence="1" id="KW-1133">Transmembrane helix</keyword>
<organism evidence="2 3">
    <name type="scientific">Candidatus Kaiserbacteria bacterium CG10_big_fil_rev_8_21_14_0_10_47_16</name>
    <dbReference type="NCBI Taxonomy" id="1974608"/>
    <lineage>
        <taxon>Bacteria</taxon>
        <taxon>Candidatus Kaiseribacteriota</taxon>
    </lineage>
</organism>
<dbReference type="AlphaFoldDB" id="A0A2H0UDB2"/>
<dbReference type="Proteomes" id="UP000229344">
    <property type="component" value="Unassembled WGS sequence"/>
</dbReference>
<protein>
    <submittedName>
        <fullName evidence="2">Uncharacterized protein</fullName>
    </submittedName>
</protein>
<feature type="transmembrane region" description="Helical" evidence="1">
    <location>
        <begin position="50"/>
        <end position="71"/>
    </location>
</feature>
<accession>A0A2H0UDB2</accession>
<evidence type="ECO:0000313" key="2">
    <source>
        <dbReference type="EMBL" id="PIR84399.1"/>
    </source>
</evidence>
<gene>
    <name evidence="2" type="ORF">COU16_02325</name>
</gene>
<comment type="caution">
    <text evidence="2">The sequence shown here is derived from an EMBL/GenBank/DDBJ whole genome shotgun (WGS) entry which is preliminary data.</text>
</comment>